<evidence type="ECO:0000256" key="1">
    <source>
        <dbReference type="SAM" id="MobiDB-lite"/>
    </source>
</evidence>
<evidence type="ECO:0000313" key="4">
    <source>
        <dbReference type="Proteomes" id="UP000761534"/>
    </source>
</evidence>
<accession>A0A642V0H3</accession>
<dbReference type="InterPro" id="IPR057454">
    <property type="entry name" value="Bud3_C"/>
</dbReference>
<name>A0A642V0H3_9ASCO</name>
<keyword evidence="4" id="KW-1185">Reference proteome</keyword>
<gene>
    <name evidence="3" type="ORF">TRICI_004389</name>
</gene>
<dbReference type="InterPro" id="IPR035899">
    <property type="entry name" value="DBL_dom_sf"/>
</dbReference>
<feature type="region of interest" description="Disordered" evidence="1">
    <location>
        <begin position="937"/>
        <end position="961"/>
    </location>
</feature>
<feature type="compositionally biased region" description="Basic and acidic residues" evidence="1">
    <location>
        <begin position="821"/>
        <end position="836"/>
    </location>
</feature>
<protein>
    <recommendedName>
        <fullName evidence="2">DH domain-containing protein</fullName>
    </recommendedName>
</protein>
<sequence length="1279" mass="144113">MTAEDPLFGEILAIIYQTPTAAESPQSNRLSSIIISRHGTSGFMNMTLSPRSRYYDAVENLAPLHKTSMVRQALAVALLRSFATMDRSINEILSSEALESASIYDWDETMAGTLASRMKLIEGKYPDEIGNAVISCGALTAKSINTSILDVVYVDSDTTIEKNNELVYLLGDQLEQLFDPLSEYSPEPTEQLYAAPAVYPTSRDEPHVQSICQELYTLQANFTADLMDFLQDFLIPLRVKVLGGDVFDLSICKLNMIFPPTIDEIVRINNIFFESLQQSFPFGSFEILKACGTSIPYFYKACMRHEAATKNFFQNLKANFNYFEDHCQTVSGGKYTMRKIESIIHCSLHLTKIKLVIERLFNTPTWSEQEFPLVKEFYDSAVGTIDAFGKQNTVSSSYDRRVFTPTGKVLVELTNGWPKELEYGWINRRVITIFDAVDLLSGESEKDNHHIVIIFTDHLVILQPNEPIPMKSASGLHVPSVSDVLMHSMVNEVPLQNIPELKVVSWAPIEDVYLSEYNNSRNINIFVTGRGFKTPADSAGKKVYQRLYQLIRPDHVASNLVSLTAKAKVMNKTQPFHLFKSVGPKLSLYTTVHELEGYALEDHKTPIAVFMNVNVTREVLTANNLSACFKVQFHDEIYIRVECFTIFGREYEFDRLVHCNDFASLINSETAYLFTLHLSTKNPSSVNNIIHANQSVSEFLIDYAKSPTKTQQKNIKPQKSAISLHRRNPIMPAKASLESMAEKMDTETQPAPRRKLSPIQIINRLSGNDHDKKETKTFKFLRVRDKSPTVPEISDMSTAVPEMSNSSANSTAPTTPTMENPHPEEYEFPPKKRASQEDAGNSPQVHFEAEPMSTRTRRSVSSYNGLWEGTVEDSFSSDALRRHSQVVVVSGDHSVNSESNWVDEDESMATSTFYGTEDSEDEREQRDVNEWFNNFDLEDSGSLDSVPPEIEPNESSFGEDDDDVSIRKVTSFFDVETFRSFDNTKNFDESTIASSRILGRMNSSLARIVDTEDAGNEIDGSGESVETLNISEDFGYLAGLVGDADSSSKSSGTDQVPGISYAPVVKAENSGLHEGLRDTSILFLGAYVRSRQDSVANLNIKEEEESDIEEGTTMVSGPMSKFSSFRNDLSRTSSFFPLNHQKSQNSLSRMSYGTLQLASLTVEFDRYIAKAIEKIRESREPEMKTSFYQRISDMKLVKRVAMSLYDQTRNSLPAHLVPESKKKHMDQEEQERKSKSVKGFLLLASLQNSMTGMERDVLLRGYLNLEWQRRNRLEKNSTT</sequence>
<organism evidence="3 4">
    <name type="scientific">Trichomonascus ciferrii</name>
    <dbReference type="NCBI Taxonomy" id="44093"/>
    <lineage>
        <taxon>Eukaryota</taxon>
        <taxon>Fungi</taxon>
        <taxon>Dikarya</taxon>
        <taxon>Ascomycota</taxon>
        <taxon>Saccharomycotina</taxon>
        <taxon>Dipodascomycetes</taxon>
        <taxon>Dipodascales</taxon>
        <taxon>Trichomonascaceae</taxon>
        <taxon>Trichomonascus</taxon>
        <taxon>Trichomonascus ciferrii complex</taxon>
    </lineage>
</organism>
<dbReference type="VEuPathDB" id="FungiDB:TRICI_004389"/>
<feature type="region of interest" description="Disordered" evidence="1">
    <location>
        <begin position="789"/>
        <end position="858"/>
    </location>
</feature>
<feature type="domain" description="DH" evidence="2">
    <location>
        <begin position="211"/>
        <end position="390"/>
    </location>
</feature>
<dbReference type="InterPro" id="IPR000219">
    <property type="entry name" value="DH_dom"/>
</dbReference>
<dbReference type="Pfam" id="PF12015">
    <property type="entry name" value="Bud3_N"/>
    <property type="match status" value="1"/>
</dbReference>
<dbReference type="EMBL" id="SWFS01000334">
    <property type="protein sequence ID" value="KAA8909740.1"/>
    <property type="molecule type" value="Genomic_DNA"/>
</dbReference>
<dbReference type="Pfam" id="PF25351">
    <property type="entry name" value="PH_BUD3_C"/>
    <property type="match status" value="1"/>
</dbReference>
<feature type="region of interest" description="Disordered" evidence="1">
    <location>
        <begin position="1212"/>
        <end position="1233"/>
    </location>
</feature>
<dbReference type="Proteomes" id="UP000761534">
    <property type="component" value="Unassembled WGS sequence"/>
</dbReference>
<dbReference type="OrthoDB" id="4066896at2759"/>
<comment type="caution">
    <text evidence="3">The sequence shown here is derived from an EMBL/GenBank/DDBJ whole genome shotgun (WGS) entry which is preliminary data.</text>
</comment>
<dbReference type="SUPFAM" id="SSF48065">
    <property type="entry name" value="DBL homology domain (DH-domain)"/>
    <property type="match status" value="1"/>
</dbReference>
<dbReference type="AlphaFoldDB" id="A0A642V0H3"/>
<evidence type="ECO:0000313" key="3">
    <source>
        <dbReference type="EMBL" id="KAA8909740.1"/>
    </source>
</evidence>
<evidence type="ECO:0000259" key="2">
    <source>
        <dbReference type="SMART" id="SM00325"/>
    </source>
</evidence>
<reference evidence="3" key="1">
    <citation type="journal article" date="2019" name="G3 (Bethesda)">
        <title>Genome Assemblies of Two Rare Opportunistic Yeast Pathogens: Diutina rugosa (syn. Candida rugosa) and Trichomonascus ciferrii (syn. Candida ciferrii).</title>
        <authorList>
            <person name="Mixao V."/>
            <person name="Saus E."/>
            <person name="Hansen A.P."/>
            <person name="Lass-Florl C."/>
            <person name="Gabaldon T."/>
        </authorList>
    </citation>
    <scope>NUCLEOTIDE SEQUENCE</scope>
    <source>
        <strain evidence="3">CBS 4856</strain>
    </source>
</reference>
<dbReference type="SMART" id="SM00325">
    <property type="entry name" value="RhoGEF"/>
    <property type="match status" value="1"/>
</dbReference>
<feature type="compositionally biased region" description="Low complexity" evidence="1">
    <location>
        <begin position="804"/>
        <end position="817"/>
    </location>
</feature>
<dbReference type="InterPro" id="IPR021895">
    <property type="entry name" value="Bud3_N"/>
</dbReference>
<dbReference type="GO" id="GO:0005085">
    <property type="term" value="F:guanyl-nucleotide exchange factor activity"/>
    <property type="evidence" value="ECO:0007669"/>
    <property type="project" value="InterPro"/>
</dbReference>
<proteinExistence type="predicted"/>